<dbReference type="OrthoDB" id="9763003at2"/>
<comment type="subcellular location">
    <subcellularLocation>
        <location evidence="1">Cell membrane</location>
        <topology evidence="1">Multi-pass membrane protein</topology>
    </subcellularLocation>
</comment>
<dbReference type="SUPFAM" id="SSF109755">
    <property type="entry name" value="PhoU-like"/>
    <property type="match status" value="1"/>
</dbReference>
<evidence type="ECO:0000313" key="9">
    <source>
        <dbReference type="EMBL" id="MBC8611595.1"/>
    </source>
</evidence>
<dbReference type="EMBL" id="JACRTL010000006">
    <property type="protein sequence ID" value="MBC8611595.1"/>
    <property type="molecule type" value="Genomic_DNA"/>
</dbReference>
<gene>
    <name evidence="9" type="ORF">H8702_10855</name>
</gene>
<feature type="transmembrane region" description="Helical" evidence="7">
    <location>
        <begin position="148"/>
        <end position="166"/>
    </location>
</feature>
<dbReference type="GO" id="GO:0005436">
    <property type="term" value="F:sodium:phosphate symporter activity"/>
    <property type="evidence" value="ECO:0007669"/>
    <property type="project" value="InterPro"/>
</dbReference>
<protein>
    <submittedName>
        <fullName evidence="9">Na/Pi cotransporter family protein</fullName>
    </submittedName>
</protein>
<feature type="transmembrane region" description="Helical" evidence="7">
    <location>
        <begin position="262"/>
        <end position="285"/>
    </location>
</feature>
<dbReference type="InterPro" id="IPR003841">
    <property type="entry name" value="Na/Pi_transpt"/>
</dbReference>
<feature type="transmembrane region" description="Helical" evidence="7">
    <location>
        <begin position="82"/>
        <end position="103"/>
    </location>
</feature>
<keyword evidence="5 7" id="KW-0472">Membrane</keyword>
<feature type="transmembrane region" description="Helical" evidence="7">
    <location>
        <begin position="50"/>
        <end position="75"/>
    </location>
</feature>
<feature type="transmembrane region" description="Helical" evidence="7">
    <location>
        <begin position="123"/>
        <end position="141"/>
    </location>
</feature>
<keyword evidence="10" id="KW-1185">Reference proteome</keyword>
<feature type="coiled-coil region" evidence="6">
    <location>
        <begin position="395"/>
        <end position="422"/>
    </location>
</feature>
<dbReference type="Pfam" id="PF02690">
    <property type="entry name" value="Na_Pi_cotrans"/>
    <property type="match status" value="1"/>
</dbReference>
<feature type="domain" description="PhoU" evidence="8">
    <location>
        <begin position="474"/>
        <end position="553"/>
    </location>
</feature>
<name>A0A8J6P8F9_9FIRM</name>
<keyword evidence="6" id="KW-0175">Coiled coil</keyword>
<feature type="transmembrane region" description="Helical" evidence="7">
    <location>
        <begin position="291"/>
        <end position="313"/>
    </location>
</feature>
<dbReference type="InterPro" id="IPR026022">
    <property type="entry name" value="PhoU_dom"/>
</dbReference>
<proteinExistence type="predicted"/>
<dbReference type="PANTHER" id="PTHR10010:SF46">
    <property type="entry name" value="SODIUM-DEPENDENT PHOSPHATE TRANSPORT PROTEIN 2B"/>
    <property type="match status" value="1"/>
</dbReference>
<evidence type="ECO:0000256" key="4">
    <source>
        <dbReference type="ARBA" id="ARBA00022989"/>
    </source>
</evidence>
<evidence type="ECO:0000256" key="3">
    <source>
        <dbReference type="ARBA" id="ARBA00022692"/>
    </source>
</evidence>
<evidence type="ECO:0000256" key="1">
    <source>
        <dbReference type="ARBA" id="ARBA00004651"/>
    </source>
</evidence>
<dbReference type="NCBIfam" id="NF037997">
    <property type="entry name" value="Na_Pi_symport"/>
    <property type="match status" value="1"/>
</dbReference>
<keyword evidence="4 7" id="KW-1133">Transmembrane helix</keyword>
<keyword evidence="3 7" id="KW-0812">Transmembrane</keyword>
<accession>A0A8J6P8F9</accession>
<reference evidence="9" key="1">
    <citation type="submission" date="2020-08" db="EMBL/GenBank/DDBJ databases">
        <title>Genome public.</title>
        <authorList>
            <person name="Liu C."/>
            <person name="Sun Q."/>
        </authorList>
    </citation>
    <scope>NUCLEOTIDE SEQUENCE</scope>
    <source>
        <strain evidence="9">NSJ-15</strain>
    </source>
</reference>
<evidence type="ECO:0000256" key="7">
    <source>
        <dbReference type="SAM" id="Phobius"/>
    </source>
</evidence>
<keyword evidence="2" id="KW-1003">Cell membrane</keyword>
<organism evidence="9 10">
    <name type="scientific">Massiliimalia timonensis</name>
    <dbReference type="NCBI Taxonomy" id="1987501"/>
    <lineage>
        <taxon>Bacteria</taxon>
        <taxon>Bacillati</taxon>
        <taxon>Bacillota</taxon>
        <taxon>Clostridia</taxon>
        <taxon>Eubacteriales</taxon>
        <taxon>Oscillospiraceae</taxon>
        <taxon>Massiliimalia</taxon>
    </lineage>
</organism>
<dbReference type="PANTHER" id="PTHR10010">
    <property type="entry name" value="SOLUTE CARRIER FAMILY 34 SODIUM PHOSPHATE , MEMBER 2-RELATED"/>
    <property type="match status" value="1"/>
</dbReference>
<evidence type="ECO:0000259" key="8">
    <source>
        <dbReference type="Pfam" id="PF01895"/>
    </source>
</evidence>
<evidence type="ECO:0000256" key="6">
    <source>
        <dbReference type="SAM" id="Coils"/>
    </source>
</evidence>
<dbReference type="GO" id="GO:0044341">
    <property type="term" value="P:sodium-dependent phosphate transport"/>
    <property type="evidence" value="ECO:0007669"/>
    <property type="project" value="InterPro"/>
</dbReference>
<dbReference type="Proteomes" id="UP000632659">
    <property type="component" value="Unassembled WGS sequence"/>
</dbReference>
<dbReference type="Pfam" id="PF01895">
    <property type="entry name" value="PhoU"/>
    <property type="match status" value="2"/>
</dbReference>
<feature type="transmembrane region" description="Helical" evidence="7">
    <location>
        <begin position="186"/>
        <end position="204"/>
    </location>
</feature>
<evidence type="ECO:0000256" key="2">
    <source>
        <dbReference type="ARBA" id="ARBA00022475"/>
    </source>
</evidence>
<evidence type="ECO:0000256" key="5">
    <source>
        <dbReference type="ARBA" id="ARBA00023136"/>
    </source>
</evidence>
<feature type="domain" description="PhoU" evidence="8">
    <location>
        <begin position="367"/>
        <end position="452"/>
    </location>
</feature>
<comment type="caution">
    <text evidence="9">The sequence shown here is derived from an EMBL/GenBank/DDBJ whole genome shotgun (WGS) entry which is preliminary data.</text>
</comment>
<dbReference type="Gene3D" id="1.20.58.220">
    <property type="entry name" value="Phosphate transport system protein phou homolog 2, domain 2"/>
    <property type="match status" value="1"/>
</dbReference>
<dbReference type="InterPro" id="IPR038078">
    <property type="entry name" value="PhoU-like_sf"/>
</dbReference>
<dbReference type="GO" id="GO:0005886">
    <property type="term" value="C:plasma membrane"/>
    <property type="evidence" value="ECO:0007669"/>
    <property type="project" value="UniProtKB-SubCell"/>
</dbReference>
<sequence length="604" mass="66247">MDVFFQIVTMAGGLALFLFGMHMLSAGLEKFSGGRLEQILEKLTSNVIKGVLLGAVVTAAIQSSSATTVIVVGLVNAGILKLHSAVGIIMGANIGTTVTGQILRLAELDSSGSASTIIQMIKPNFWAPLIAIIGVVLLMTAKKKKVKIVSEILLGFGVLFQGMFIMTEAVEPLSDSPMFHSLFQTLGNNPLLGVLVGAGVTAIIQSSSASVGILQAVASTGAVSYSAAFPIIMGQNIGTCVTSLLSSIGTSKNAKRAAMVHLYFNIIGTIVFLIAVYTINAFWPFSFWTESIGMGGIANVHTLFNIVVTILFLPFTRVLEKLAVLTIRNGSQDEEDGIEASAEINTLDDRFLVSPSLALNQCKDVVLKMGEYAQTNFTKCITLLGKYDAKKADKIRQREESIDKMEDRLNNYIVKMSDHELTDSENKMMSNILRMIPEFERIGDYTINIVECAEAIEEKEAKISAKAMEELKVLHAAVSEIIEMAIKSFRDNDITTAIHVEPLEETIDMIQDVLKAKHIERLKKGKCTIDGGLAFLEVLSNMERISDHCSNVAVYIIGYQQGGDLINRHEYIRRMHEGDFNDYAYYMDDYKKRYFDKIISKVKA</sequence>
<evidence type="ECO:0000313" key="10">
    <source>
        <dbReference type="Proteomes" id="UP000632659"/>
    </source>
</evidence>
<dbReference type="AlphaFoldDB" id="A0A8J6P8F9"/>
<dbReference type="RefSeq" id="WP_093987786.1">
    <property type="nucleotide sequence ID" value="NZ_FYDD01000002.1"/>
</dbReference>